<evidence type="ECO:0000256" key="2">
    <source>
        <dbReference type="SAM" id="Phobius"/>
    </source>
</evidence>
<proteinExistence type="predicted"/>
<evidence type="ECO:0000256" key="1">
    <source>
        <dbReference type="SAM" id="MobiDB-lite"/>
    </source>
</evidence>
<dbReference type="Proteomes" id="UP000621266">
    <property type="component" value="Unassembled WGS sequence"/>
</dbReference>
<protein>
    <submittedName>
        <fullName evidence="3">DUF3995 domain-containing protein</fullName>
    </submittedName>
</protein>
<keyword evidence="2" id="KW-0812">Transmembrane</keyword>
<sequence length="241" mass="24319">MSGGRLRLMATPATKSRAYRTRSRTAARRAGTDGRPEADGGPGVNGRPGADGGPGADGRRVAAEPRHTGGAGRPRATGAAAVWAAVFGAFHVHWALGGTAGLGEGVALDGLSGGMLVYDLVVAGLCFLGAWTAAALGRTGRPYDGALSRRLLLTAAWAAAVLLVARGGAGVADDLLRTTGALTHGLSGMTVEEVYGEPRPSAVTLWSMRAVDAYFLLGGLLFARAASRTGRAALEAGGTRG</sequence>
<feature type="transmembrane region" description="Helical" evidence="2">
    <location>
        <begin position="203"/>
        <end position="223"/>
    </location>
</feature>
<comment type="caution">
    <text evidence="3">The sequence shown here is derived from an EMBL/GenBank/DDBJ whole genome shotgun (WGS) entry which is preliminary data.</text>
</comment>
<feature type="transmembrane region" description="Helical" evidence="2">
    <location>
        <begin position="116"/>
        <end position="139"/>
    </location>
</feature>
<feature type="transmembrane region" description="Helical" evidence="2">
    <location>
        <begin position="151"/>
        <end position="169"/>
    </location>
</feature>
<feature type="transmembrane region" description="Helical" evidence="2">
    <location>
        <begin position="76"/>
        <end position="96"/>
    </location>
</feature>
<accession>A0ABQ7FKM5</accession>
<name>A0ABQ7FKM5_9ACTN</name>
<feature type="compositionally biased region" description="Basic residues" evidence="1">
    <location>
        <begin position="17"/>
        <end position="27"/>
    </location>
</feature>
<gene>
    <name evidence="3" type="ORF">GCU69_10470</name>
</gene>
<keyword evidence="2" id="KW-1133">Transmembrane helix</keyword>
<dbReference type="EMBL" id="WHPN01000246">
    <property type="protein sequence ID" value="KAF4409158.1"/>
    <property type="molecule type" value="Genomic_DNA"/>
</dbReference>
<feature type="compositionally biased region" description="Basic and acidic residues" evidence="1">
    <location>
        <begin position="57"/>
        <end position="67"/>
    </location>
</feature>
<evidence type="ECO:0000313" key="4">
    <source>
        <dbReference type="Proteomes" id="UP000621266"/>
    </source>
</evidence>
<feature type="region of interest" description="Disordered" evidence="1">
    <location>
        <begin position="1"/>
        <end position="74"/>
    </location>
</feature>
<organism evidence="3 4">
    <name type="scientific">Streptomyces lycii</name>
    <dbReference type="NCBI Taxonomy" id="2654337"/>
    <lineage>
        <taxon>Bacteria</taxon>
        <taxon>Bacillati</taxon>
        <taxon>Actinomycetota</taxon>
        <taxon>Actinomycetes</taxon>
        <taxon>Kitasatosporales</taxon>
        <taxon>Streptomycetaceae</taxon>
        <taxon>Streptomyces</taxon>
    </lineage>
</organism>
<evidence type="ECO:0000313" key="3">
    <source>
        <dbReference type="EMBL" id="KAF4409158.1"/>
    </source>
</evidence>
<keyword evidence="4" id="KW-1185">Reference proteome</keyword>
<reference evidence="3 4" key="1">
    <citation type="submission" date="2019-10" db="EMBL/GenBank/DDBJ databases">
        <title>Streptomyces tenebrisbrunneis sp.nov., an endogenous actinomycete isolated from of Lycium ruthenicum.</title>
        <authorList>
            <person name="Ma L."/>
        </authorList>
    </citation>
    <scope>NUCLEOTIDE SEQUENCE [LARGE SCALE GENOMIC DNA]</scope>
    <source>
        <strain evidence="3 4">TRM 66187</strain>
    </source>
</reference>
<keyword evidence="2" id="KW-0472">Membrane</keyword>
<feature type="compositionally biased region" description="Gly residues" evidence="1">
    <location>
        <begin position="40"/>
        <end position="56"/>
    </location>
</feature>